<keyword evidence="5" id="KW-1185">Reference proteome</keyword>
<dbReference type="InterPro" id="IPR036291">
    <property type="entry name" value="NAD(P)-bd_dom_sf"/>
</dbReference>
<name>A0ABS6B5H3_9NOCA</name>
<dbReference type="PANTHER" id="PTHR44154:SF1">
    <property type="entry name" value="QUINONE OXIDOREDUCTASE"/>
    <property type="match status" value="1"/>
</dbReference>
<evidence type="ECO:0000313" key="4">
    <source>
        <dbReference type="EMBL" id="MBU3065568.1"/>
    </source>
</evidence>
<dbReference type="SUPFAM" id="SSF50129">
    <property type="entry name" value="GroES-like"/>
    <property type="match status" value="1"/>
</dbReference>
<gene>
    <name evidence="3" type="ORF">KO481_13830</name>
    <name evidence="4" type="ORF">KO481_29080</name>
</gene>
<dbReference type="PANTHER" id="PTHR44154">
    <property type="entry name" value="QUINONE OXIDOREDUCTASE"/>
    <property type="match status" value="1"/>
</dbReference>
<comment type="caution">
    <text evidence="4">The sequence shown here is derived from an EMBL/GenBank/DDBJ whole genome shotgun (WGS) entry which is preliminary data.</text>
</comment>
<protein>
    <submittedName>
        <fullName evidence="4">Zinc-binding alcohol dehydrogenase family protein</fullName>
    </submittedName>
</protein>
<feature type="domain" description="Enoyl reductase (ER)" evidence="2">
    <location>
        <begin position="18"/>
        <end position="323"/>
    </location>
</feature>
<dbReference type="InterPro" id="IPR020843">
    <property type="entry name" value="ER"/>
</dbReference>
<evidence type="ECO:0000313" key="3">
    <source>
        <dbReference type="EMBL" id="MBU3062598.1"/>
    </source>
</evidence>
<accession>A0ABS6B5H3</accession>
<dbReference type="Gene3D" id="3.90.180.10">
    <property type="entry name" value="Medium-chain alcohol dehydrogenases, catalytic domain"/>
    <property type="match status" value="1"/>
</dbReference>
<dbReference type="InterPro" id="IPR013154">
    <property type="entry name" value="ADH-like_N"/>
</dbReference>
<dbReference type="InterPro" id="IPR011032">
    <property type="entry name" value="GroES-like_sf"/>
</dbReference>
<dbReference type="EMBL" id="JAHKNI010000011">
    <property type="protein sequence ID" value="MBU3065568.1"/>
    <property type="molecule type" value="Genomic_DNA"/>
</dbReference>
<proteinExistence type="predicted"/>
<dbReference type="Pfam" id="PF13602">
    <property type="entry name" value="ADH_zinc_N_2"/>
    <property type="match status" value="1"/>
</dbReference>
<sequence length="330" mass="34645">MTIDIEQMDAIVVQAYGSPAQALSYRSEPVPQPGPGEVLVEVRAAAVNPFDVVIASGKLGTPVPVIPGGDFAGVIVSDGDRVGEEVWGSGWSTGVELGLTRPGTHARYVALPEKVLSRKPARLTMSQSAAVGRSHLAAWHTVINTMQLLPGETILITGGAGMIGQAATEIARWRGATPIVAARRKPDGVEHFIDTTSTDISEAVLELTDGRGADLVLDVVGGELFEPALHSLRFGGRMAATFNNLSRVEFNPGEEIVNKQLHLSGIASLFWDPADIAAIFDQLAALFDHGLLSPPPVKTWPLAQAVEAYETVADGSAGIKQVLLPGGDAA</sequence>
<dbReference type="Gene3D" id="3.40.50.720">
    <property type="entry name" value="NAD(P)-binding Rossmann-like Domain"/>
    <property type="match status" value="1"/>
</dbReference>
<dbReference type="Pfam" id="PF08240">
    <property type="entry name" value="ADH_N"/>
    <property type="match status" value="1"/>
</dbReference>
<keyword evidence="1" id="KW-0521">NADP</keyword>
<dbReference type="RefSeq" id="WP_215917514.1">
    <property type="nucleotide sequence ID" value="NZ_JAHKNI010000004.1"/>
</dbReference>
<reference evidence="4 5" key="1">
    <citation type="submission" date="2021-06" db="EMBL/GenBank/DDBJ databases">
        <title>Actinomycetes sequencing.</title>
        <authorList>
            <person name="Shan Q."/>
        </authorList>
    </citation>
    <scope>NUCLEOTIDE SEQUENCE [LARGE SCALE GENOMIC DNA]</scope>
    <source>
        <strain evidence="4 5">NEAU-G5</strain>
    </source>
</reference>
<dbReference type="SUPFAM" id="SSF51735">
    <property type="entry name" value="NAD(P)-binding Rossmann-fold domains"/>
    <property type="match status" value="1"/>
</dbReference>
<evidence type="ECO:0000259" key="2">
    <source>
        <dbReference type="SMART" id="SM00829"/>
    </source>
</evidence>
<organism evidence="4 5">
    <name type="scientific">Nocardia albiluteola</name>
    <dbReference type="NCBI Taxonomy" id="2842303"/>
    <lineage>
        <taxon>Bacteria</taxon>
        <taxon>Bacillati</taxon>
        <taxon>Actinomycetota</taxon>
        <taxon>Actinomycetes</taxon>
        <taxon>Mycobacteriales</taxon>
        <taxon>Nocardiaceae</taxon>
        <taxon>Nocardia</taxon>
    </lineage>
</organism>
<evidence type="ECO:0000256" key="1">
    <source>
        <dbReference type="ARBA" id="ARBA00022857"/>
    </source>
</evidence>
<dbReference type="Proteomes" id="UP000733379">
    <property type="component" value="Unassembled WGS sequence"/>
</dbReference>
<evidence type="ECO:0000313" key="5">
    <source>
        <dbReference type="Proteomes" id="UP000733379"/>
    </source>
</evidence>
<dbReference type="EMBL" id="JAHKNI010000004">
    <property type="protein sequence ID" value="MBU3062598.1"/>
    <property type="molecule type" value="Genomic_DNA"/>
</dbReference>
<dbReference type="SMART" id="SM00829">
    <property type="entry name" value="PKS_ER"/>
    <property type="match status" value="1"/>
</dbReference>
<dbReference type="InterPro" id="IPR051603">
    <property type="entry name" value="Zinc-ADH_QOR/CCCR"/>
</dbReference>